<feature type="region of interest" description="Disordered" evidence="2">
    <location>
        <begin position="330"/>
        <end position="368"/>
    </location>
</feature>
<evidence type="ECO:0000256" key="2">
    <source>
        <dbReference type="SAM" id="MobiDB-lite"/>
    </source>
</evidence>
<comment type="caution">
    <text evidence="3">The sequence shown here is derived from an EMBL/GenBank/DDBJ whole genome shotgun (WGS) entry which is preliminary data.</text>
</comment>
<feature type="coiled-coil region" evidence="1">
    <location>
        <begin position="177"/>
        <end position="204"/>
    </location>
</feature>
<dbReference type="EMBL" id="LKEA01000107">
    <property type="protein sequence ID" value="ROV87071.1"/>
    <property type="molecule type" value="Genomic_DNA"/>
</dbReference>
<reference evidence="3 4" key="1">
    <citation type="submission" date="2015-09" db="EMBL/GenBank/DDBJ databases">
        <title>Host preference determinants of Valsa canker pathogens revealed by comparative genomics.</title>
        <authorList>
            <person name="Yin Z."/>
            <person name="Huang L."/>
        </authorList>
    </citation>
    <scope>NUCLEOTIDE SEQUENCE [LARGE SCALE GENOMIC DNA]</scope>
    <source>
        <strain evidence="3 4">03-1</strain>
    </source>
</reference>
<dbReference type="AlphaFoldDB" id="A0A423V8B8"/>
<evidence type="ECO:0000256" key="1">
    <source>
        <dbReference type="SAM" id="Coils"/>
    </source>
</evidence>
<gene>
    <name evidence="3" type="ORF">VMCG_10903</name>
</gene>
<dbReference type="Proteomes" id="UP000283895">
    <property type="component" value="Unassembled WGS sequence"/>
</dbReference>
<feature type="compositionally biased region" description="Polar residues" evidence="2">
    <location>
        <begin position="345"/>
        <end position="365"/>
    </location>
</feature>
<evidence type="ECO:0000313" key="4">
    <source>
        <dbReference type="Proteomes" id="UP000283895"/>
    </source>
</evidence>
<feature type="compositionally biased region" description="Low complexity" evidence="2">
    <location>
        <begin position="239"/>
        <end position="257"/>
    </location>
</feature>
<feature type="region of interest" description="Disordered" evidence="2">
    <location>
        <begin position="206"/>
        <end position="315"/>
    </location>
</feature>
<sequence length="446" mass="48137">MVGVVSLPLDTTGLTLANVPAGQVTSRTRFNWSCEEVASFESFVQNNQVTKATHNSVDLQPLLVDLNLDGFLPIENSQGDSLRPIIETKVRRKLAAVITDLKTTEHTDASVLPGPEKTRLQTLRARALADGQEPPARLPRPEPIYTPEAWKPKTRKKSAGVKPKLNTAVPVPVPGTVEEARKEVRRLEEALKSARRRLLLLQKVDKQVQPEQQPQKQVVREVRKKHTGPSINVGRAATPPQANASSANHNNSPASPQDQAIGLVSSSEPDFDSVSGSESGVESDSSPADALSRNHTASNSHLQAGPTRLTASQTAIPTTRKALLTLTRAGSHGVALQSPVRRGKNNNASSNTEAGHGKTSSSISSAKPKLFKSQASTINADTWSSHGSVRPIPHRLRRLVTAGPTLASLAEDVDDESDPELAERLRRMGDYFNTKYGETNNTLEEG</sequence>
<evidence type="ECO:0000313" key="3">
    <source>
        <dbReference type="EMBL" id="ROV87071.1"/>
    </source>
</evidence>
<feature type="region of interest" description="Disordered" evidence="2">
    <location>
        <begin position="129"/>
        <end position="167"/>
    </location>
</feature>
<feature type="compositionally biased region" description="Polar residues" evidence="2">
    <location>
        <begin position="293"/>
        <end position="302"/>
    </location>
</feature>
<dbReference type="OrthoDB" id="4774395at2759"/>
<accession>A0A423V8B8</accession>
<protein>
    <submittedName>
        <fullName evidence="3">Uncharacterized protein</fullName>
    </submittedName>
</protein>
<feature type="compositionally biased region" description="Low complexity" evidence="2">
    <location>
        <begin position="272"/>
        <end position="286"/>
    </location>
</feature>
<keyword evidence="4" id="KW-1185">Reference proteome</keyword>
<name>A0A423V8B8_9PEZI</name>
<proteinExistence type="predicted"/>
<keyword evidence="1" id="KW-0175">Coiled coil</keyword>
<organism evidence="3 4">
    <name type="scientific">Cytospora schulzeri</name>
    <dbReference type="NCBI Taxonomy" id="448051"/>
    <lineage>
        <taxon>Eukaryota</taxon>
        <taxon>Fungi</taxon>
        <taxon>Dikarya</taxon>
        <taxon>Ascomycota</taxon>
        <taxon>Pezizomycotina</taxon>
        <taxon>Sordariomycetes</taxon>
        <taxon>Sordariomycetidae</taxon>
        <taxon>Diaporthales</taxon>
        <taxon>Cytosporaceae</taxon>
        <taxon>Cytospora</taxon>
    </lineage>
</organism>